<name>A0A084QAM5_STAC4</name>
<gene>
    <name evidence="3" type="ORF">S40285_02774</name>
</gene>
<protein>
    <recommendedName>
        <fullName evidence="2">Mso1 N-terminal domain-containing protein</fullName>
    </recommendedName>
</protein>
<feature type="region of interest" description="Disordered" evidence="1">
    <location>
        <begin position="27"/>
        <end position="128"/>
    </location>
</feature>
<feature type="compositionally biased region" description="Basic and acidic residues" evidence="1">
    <location>
        <begin position="105"/>
        <end position="117"/>
    </location>
</feature>
<feature type="region of interest" description="Disordered" evidence="1">
    <location>
        <begin position="227"/>
        <end position="392"/>
    </location>
</feature>
<dbReference type="InParanoid" id="A0A084QAM5"/>
<feature type="domain" description="Mso1 N-terminal" evidence="2">
    <location>
        <begin position="147"/>
        <end position="186"/>
    </location>
</feature>
<dbReference type="OrthoDB" id="2683368at2759"/>
<feature type="compositionally biased region" description="Low complexity" evidence="1">
    <location>
        <begin position="372"/>
        <end position="383"/>
    </location>
</feature>
<accession>A0A084QAM5</accession>
<organism evidence="3 4">
    <name type="scientific">Stachybotrys chlorohalonatus (strain IBT 40285)</name>
    <dbReference type="NCBI Taxonomy" id="1283841"/>
    <lineage>
        <taxon>Eukaryota</taxon>
        <taxon>Fungi</taxon>
        <taxon>Dikarya</taxon>
        <taxon>Ascomycota</taxon>
        <taxon>Pezizomycotina</taxon>
        <taxon>Sordariomycetes</taxon>
        <taxon>Hypocreomycetidae</taxon>
        <taxon>Hypocreales</taxon>
        <taxon>Stachybotryaceae</taxon>
        <taxon>Stachybotrys</taxon>
    </lineage>
</organism>
<evidence type="ECO:0000259" key="2">
    <source>
        <dbReference type="Pfam" id="PF14475"/>
    </source>
</evidence>
<evidence type="ECO:0000313" key="3">
    <source>
        <dbReference type="EMBL" id="KFA61010.1"/>
    </source>
</evidence>
<feature type="compositionally biased region" description="Low complexity" evidence="1">
    <location>
        <begin position="277"/>
        <end position="299"/>
    </location>
</feature>
<dbReference type="HOGENOM" id="CLU_061436_1_0_1"/>
<evidence type="ECO:0000256" key="1">
    <source>
        <dbReference type="SAM" id="MobiDB-lite"/>
    </source>
</evidence>
<dbReference type="Proteomes" id="UP000028524">
    <property type="component" value="Unassembled WGS sequence"/>
</dbReference>
<dbReference type="Pfam" id="PF14475">
    <property type="entry name" value="Mso1_Sec1_bdg"/>
    <property type="match status" value="1"/>
</dbReference>
<dbReference type="AlphaFoldDB" id="A0A084QAM5"/>
<reference evidence="3 4" key="1">
    <citation type="journal article" date="2014" name="BMC Genomics">
        <title>Comparative genome sequencing reveals chemotype-specific gene clusters in the toxigenic black mold Stachybotrys.</title>
        <authorList>
            <person name="Semeiks J."/>
            <person name="Borek D."/>
            <person name="Otwinowski Z."/>
            <person name="Grishin N.V."/>
        </authorList>
    </citation>
    <scope>NUCLEOTIDE SEQUENCE [LARGE SCALE GENOMIC DNA]</scope>
    <source>
        <strain evidence="3 4">IBT 40285</strain>
    </source>
</reference>
<dbReference type="InterPro" id="IPR028095">
    <property type="entry name" value="Mso1_N_dom"/>
</dbReference>
<dbReference type="EMBL" id="KL660878">
    <property type="protein sequence ID" value="KFA61010.1"/>
    <property type="molecule type" value="Genomic_DNA"/>
</dbReference>
<evidence type="ECO:0000313" key="4">
    <source>
        <dbReference type="Proteomes" id="UP000028524"/>
    </source>
</evidence>
<feature type="compositionally biased region" description="Low complexity" evidence="1">
    <location>
        <begin position="353"/>
        <end position="364"/>
    </location>
</feature>
<sequence>MSSVEKVVTTGLVLAATRKYLNPTIVIPPVPQFRNDPTSSTYQPKAPSFLQPHSQQHSNRDSSPPQPPLTLHRNRTAIQLPKEKSHTSTSEPCHRPPLFTADAPVSEHQHTRLEPPRRLSPRGKKNKPAMSAWYSNILTKTSSQISSLRSTLLASEADGDTDDDTHVCRVLRNYYADKGRQFPAWLPPDPKAPAPQPAQVVYAQPQVGARYGGPGMGPGGGGAGAAGGLSSLWDNGPAGGGAPAPQSLRAGRTPVGGRTADVHPRPLPSQRPGSHQSGGSTASFGAGAAAGQAGGSSAQERLRQRFWGGSNNTSPAPQTAQGPYQPPAAPQGGGNYEDRFAPGGAYDTGRGGQQQQQQQQYDQYAGGGGSQGRQPAPGGRRQGLPSGPRGYR</sequence>
<proteinExistence type="predicted"/>
<keyword evidence="4" id="KW-1185">Reference proteome</keyword>
<feature type="compositionally biased region" description="Polar residues" evidence="1">
    <location>
        <begin position="51"/>
        <end position="63"/>
    </location>
</feature>